<evidence type="ECO:0000256" key="3">
    <source>
        <dbReference type="ARBA" id="ARBA00005348"/>
    </source>
</evidence>
<comment type="similarity">
    <text evidence="3">Belongs to the peroxisomal targeting signal receptor family.</text>
</comment>
<evidence type="ECO:0000256" key="5">
    <source>
        <dbReference type="ARBA" id="ARBA00022737"/>
    </source>
</evidence>
<evidence type="ECO:0000313" key="11">
    <source>
        <dbReference type="EMBL" id="ETW99202.1"/>
    </source>
</evidence>
<evidence type="ECO:0000256" key="6">
    <source>
        <dbReference type="ARBA" id="ARBA00022803"/>
    </source>
</evidence>
<dbReference type="InterPro" id="IPR019734">
    <property type="entry name" value="TPR_rpt"/>
</dbReference>
<evidence type="ECO:0000256" key="7">
    <source>
        <dbReference type="ARBA" id="ARBA00023140"/>
    </source>
</evidence>
<dbReference type="HOGENOM" id="CLU_1537271_0_0_7"/>
<sequence length="174" mass="19148">MVTIFRLVVLLTALVAMGACQSTKSNTEAALEPGSPELEQLYQEGRAAYISEDYETAASTFARVVENDPTHISALINWGAALSRGGNPKEAIPKFEQALDRDPNHAWAMYNLGVSLQRLGEHEAAIVHYKQAVARNPAILTPEMKHYLQRKGPKRQDSGIDLPSSHPSSEQPQR</sequence>
<feature type="signal peptide" evidence="10">
    <location>
        <begin position="1"/>
        <end position="18"/>
    </location>
</feature>
<accession>W4LMK1</accession>
<dbReference type="PROSITE" id="PS51257">
    <property type="entry name" value="PROKAR_LIPOPROTEIN"/>
    <property type="match status" value="1"/>
</dbReference>
<dbReference type="PANTHER" id="PTHR10130">
    <property type="entry name" value="PEROXISOMAL TARGETING SIGNAL 1 RECEPTOR PEX5"/>
    <property type="match status" value="1"/>
</dbReference>
<keyword evidence="10" id="KW-0732">Signal</keyword>
<feature type="repeat" description="TPR" evidence="8">
    <location>
        <begin position="106"/>
        <end position="139"/>
    </location>
</feature>
<organism evidence="11 12">
    <name type="scientific">Entotheonella factor</name>
    <dbReference type="NCBI Taxonomy" id="1429438"/>
    <lineage>
        <taxon>Bacteria</taxon>
        <taxon>Pseudomonadati</taxon>
        <taxon>Nitrospinota/Tectimicrobiota group</taxon>
        <taxon>Candidatus Tectimicrobiota</taxon>
        <taxon>Candidatus Entotheonellia</taxon>
        <taxon>Candidatus Entotheonellales</taxon>
        <taxon>Candidatus Entotheonellaceae</taxon>
        <taxon>Candidatus Entotheonella</taxon>
    </lineage>
</organism>
<dbReference type="EMBL" id="AZHW01000474">
    <property type="protein sequence ID" value="ETW99202.1"/>
    <property type="molecule type" value="Genomic_DNA"/>
</dbReference>
<dbReference type="Proteomes" id="UP000019141">
    <property type="component" value="Unassembled WGS sequence"/>
</dbReference>
<evidence type="ECO:0000256" key="8">
    <source>
        <dbReference type="PROSITE-ProRule" id="PRU00339"/>
    </source>
</evidence>
<dbReference type="PROSITE" id="PS50005">
    <property type="entry name" value="TPR"/>
    <property type="match status" value="3"/>
</dbReference>
<keyword evidence="6 8" id="KW-0802">TPR repeat</keyword>
<dbReference type="GO" id="GO:0016560">
    <property type="term" value="P:protein import into peroxisome matrix, docking"/>
    <property type="evidence" value="ECO:0007669"/>
    <property type="project" value="TreeGrafter"/>
</dbReference>
<evidence type="ECO:0000256" key="9">
    <source>
        <dbReference type="SAM" id="MobiDB-lite"/>
    </source>
</evidence>
<gene>
    <name evidence="11" type="ORF">ETSY1_15910</name>
</gene>
<dbReference type="Pfam" id="PF13424">
    <property type="entry name" value="TPR_12"/>
    <property type="match status" value="1"/>
</dbReference>
<evidence type="ECO:0000256" key="10">
    <source>
        <dbReference type="SAM" id="SignalP"/>
    </source>
</evidence>
<dbReference type="Gene3D" id="1.25.40.10">
    <property type="entry name" value="Tetratricopeptide repeat domain"/>
    <property type="match status" value="1"/>
</dbReference>
<dbReference type="InterPro" id="IPR011990">
    <property type="entry name" value="TPR-like_helical_dom_sf"/>
</dbReference>
<keyword evidence="4" id="KW-0963">Cytoplasm</keyword>
<feature type="chain" id="PRO_5004844812" evidence="10">
    <location>
        <begin position="19"/>
        <end position="174"/>
    </location>
</feature>
<protein>
    <submittedName>
        <fullName evidence="11">Uncharacterized protein</fullName>
    </submittedName>
</protein>
<reference evidence="11 12" key="1">
    <citation type="journal article" date="2014" name="Nature">
        <title>An environmental bacterial taxon with a large and distinct metabolic repertoire.</title>
        <authorList>
            <person name="Wilson M.C."/>
            <person name="Mori T."/>
            <person name="Ruckert C."/>
            <person name="Uria A.R."/>
            <person name="Helf M.J."/>
            <person name="Takada K."/>
            <person name="Gernert C."/>
            <person name="Steffens U.A."/>
            <person name="Heycke N."/>
            <person name="Schmitt S."/>
            <person name="Rinke C."/>
            <person name="Helfrich E.J."/>
            <person name="Brachmann A.O."/>
            <person name="Gurgui C."/>
            <person name="Wakimoto T."/>
            <person name="Kracht M."/>
            <person name="Crusemann M."/>
            <person name="Hentschel U."/>
            <person name="Abe I."/>
            <person name="Matsunaga S."/>
            <person name="Kalinowski J."/>
            <person name="Takeyama H."/>
            <person name="Piel J."/>
        </authorList>
    </citation>
    <scope>NUCLEOTIDE SEQUENCE [LARGE SCALE GENOMIC DNA]</scope>
    <source>
        <strain evidence="12">TSY1</strain>
    </source>
</reference>
<feature type="compositionally biased region" description="Polar residues" evidence="9">
    <location>
        <begin position="165"/>
        <end position="174"/>
    </location>
</feature>
<dbReference type="SUPFAM" id="SSF48452">
    <property type="entry name" value="TPR-like"/>
    <property type="match status" value="1"/>
</dbReference>
<feature type="region of interest" description="Disordered" evidence="9">
    <location>
        <begin position="149"/>
        <end position="174"/>
    </location>
</feature>
<feature type="repeat" description="TPR" evidence="8">
    <location>
        <begin position="38"/>
        <end position="71"/>
    </location>
</feature>
<evidence type="ECO:0000256" key="1">
    <source>
        <dbReference type="ARBA" id="ARBA00004275"/>
    </source>
</evidence>
<dbReference type="PANTHER" id="PTHR10130:SF0">
    <property type="entry name" value="GH08708P"/>
    <property type="match status" value="1"/>
</dbReference>
<dbReference type="GO" id="GO:0005052">
    <property type="term" value="F:peroxisome matrix targeting signal-1 binding"/>
    <property type="evidence" value="ECO:0007669"/>
    <property type="project" value="TreeGrafter"/>
</dbReference>
<name>W4LMK1_ENTF1</name>
<proteinExistence type="inferred from homology"/>
<comment type="subcellular location">
    <subcellularLocation>
        <location evidence="2">Cytoplasm</location>
    </subcellularLocation>
    <subcellularLocation>
        <location evidence="1">Peroxisome</location>
    </subcellularLocation>
</comment>
<keyword evidence="5" id="KW-0677">Repeat</keyword>
<dbReference type="GO" id="GO:0005829">
    <property type="term" value="C:cytosol"/>
    <property type="evidence" value="ECO:0007669"/>
    <property type="project" value="TreeGrafter"/>
</dbReference>
<dbReference type="AlphaFoldDB" id="W4LMK1"/>
<dbReference type="SMART" id="SM00028">
    <property type="entry name" value="TPR"/>
    <property type="match status" value="3"/>
</dbReference>
<comment type="caution">
    <text evidence="11">The sequence shown here is derived from an EMBL/GenBank/DDBJ whole genome shotgun (WGS) entry which is preliminary data.</text>
</comment>
<evidence type="ECO:0000256" key="2">
    <source>
        <dbReference type="ARBA" id="ARBA00004496"/>
    </source>
</evidence>
<evidence type="ECO:0000313" key="12">
    <source>
        <dbReference type="Proteomes" id="UP000019141"/>
    </source>
</evidence>
<dbReference type="InterPro" id="IPR024111">
    <property type="entry name" value="PEX5/PEX5L"/>
</dbReference>
<evidence type="ECO:0000256" key="4">
    <source>
        <dbReference type="ARBA" id="ARBA00022490"/>
    </source>
</evidence>
<feature type="repeat" description="TPR" evidence="8">
    <location>
        <begin position="72"/>
        <end position="105"/>
    </location>
</feature>
<keyword evidence="7" id="KW-0576">Peroxisome</keyword>
<keyword evidence="12" id="KW-1185">Reference proteome</keyword>